<feature type="domain" description="DUF7909" evidence="1">
    <location>
        <begin position="45"/>
        <end position="211"/>
    </location>
</feature>
<protein>
    <recommendedName>
        <fullName evidence="1">DUF7909 domain-containing protein</fullName>
    </recommendedName>
</protein>
<dbReference type="EMBL" id="JBAWTH010000153">
    <property type="protein sequence ID" value="KAL2274582.1"/>
    <property type="molecule type" value="Genomic_DNA"/>
</dbReference>
<dbReference type="Pfam" id="PF25486">
    <property type="entry name" value="DUF7909"/>
    <property type="match status" value="1"/>
</dbReference>
<dbReference type="Proteomes" id="UP001600888">
    <property type="component" value="Unassembled WGS sequence"/>
</dbReference>
<proteinExistence type="predicted"/>
<accession>A0ABR4DW46</accession>
<organism evidence="2 3">
    <name type="scientific">Diaporthe vaccinii</name>
    <dbReference type="NCBI Taxonomy" id="105482"/>
    <lineage>
        <taxon>Eukaryota</taxon>
        <taxon>Fungi</taxon>
        <taxon>Dikarya</taxon>
        <taxon>Ascomycota</taxon>
        <taxon>Pezizomycotina</taxon>
        <taxon>Sordariomycetes</taxon>
        <taxon>Sordariomycetidae</taxon>
        <taxon>Diaporthales</taxon>
        <taxon>Diaporthaceae</taxon>
        <taxon>Diaporthe</taxon>
        <taxon>Diaporthe eres species complex</taxon>
    </lineage>
</organism>
<evidence type="ECO:0000313" key="2">
    <source>
        <dbReference type="EMBL" id="KAL2274582.1"/>
    </source>
</evidence>
<sequence length="212" mass="23860">MIEWFQCVPQTRRGQHLYSQQQSQHKMWPSLSFVLASATAAIACVIPNEPLSNNIPQGFAIQLQNASFPDIHNHFLNIWDWGQGDQHLFVSPAGNSTNELTLVDGVITLPWSPPRRACINGEYEVKDNTTKIFMTDRTDPRAIFNVVYGCNPDTDALQTELHIASRGDLAQGGTVGVRPFNFMYDFRWTPEGTTAYDPDRPFTKVTLVVVHP</sequence>
<name>A0ABR4DW46_9PEZI</name>
<keyword evidence="3" id="KW-1185">Reference proteome</keyword>
<dbReference type="InterPro" id="IPR057231">
    <property type="entry name" value="DUF7909"/>
</dbReference>
<gene>
    <name evidence="2" type="ORF">FJTKL_03081</name>
</gene>
<evidence type="ECO:0000313" key="3">
    <source>
        <dbReference type="Proteomes" id="UP001600888"/>
    </source>
</evidence>
<evidence type="ECO:0000259" key="1">
    <source>
        <dbReference type="Pfam" id="PF25486"/>
    </source>
</evidence>
<comment type="caution">
    <text evidence="2">The sequence shown here is derived from an EMBL/GenBank/DDBJ whole genome shotgun (WGS) entry which is preliminary data.</text>
</comment>
<reference evidence="2 3" key="1">
    <citation type="submission" date="2024-03" db="EMBL/GenBank/DDBJ databases">
        <title>A high-quality draft genome sequence of Diaporthe vaccinii, a causative agent of upright dieback and viscid rot disease in cranberry plants.</title>
        <authorList>
            <person name="Sarrasin M."/>
            <person name="Lang B.F."/>
            <person name="Burger G."/>
        </authorList>
    </citation>
    <scope>NUCLEOTIDE SEQUENCE [LARGE SCALE GENOMIC DNA]</scope>
    <source>
        <strain evidence="2 3">IS7</strain>
    </source>
</reference>